<reference evidence="3" key="1">
    <citation type="submission" date="2021-12" db="EMBL/GenBank/DDBJ databases">
        <title>Curvularia clavata genome.</title>
        <authorList>
            <person name="Cao Y."/>
        </authorList>
    </citation>
    <scope>NUCLEOTIDE SEQUENCE</scope>
    <source>
        <strain evidence="3">Yc1106</strain>
    </source>
</reference>
<evidence type="ECO:0000313" key="3">
    <source>
        <dbReference type="EMBL" id="USP81749.1"/>
    </source>
</evidence>
<dbReference type="Proteomes" id="UP001056012">
    <property type="component" value="Chromosome 7"/>
</dbReference>
<sequence length="683" mass="71768">MESKHSLKCHFTTYDNTKCRNFGIRVVICTIPNRCGVNAFSNLGTALLMVSNASKTANGLQQHLVSSLANWAPLISSTSGASRSSGTEVATSTTTTLTKTIPQQTALVSEVVEKPFTSITPAPSNTSSSTFLATTYSEKSAANAPWSSLVFTWANSHTTILSTPILPAKSAIPTTSNIYTDSNISSVVPTTHKTGTPQSASPSTLGPYATPVQGNNLFLPSGIHPASASGNEDISSRARSNSSPQMTQTRLQLVSISAPILSASLMLTTIQTSTPTRIAEIAEAQYVSSGILSTITSLPCSNISKPFTGWTNTSAPKPIATGAAFIPPSISTGLKVNSSTDPLVIWYMSRTSSISSTSTSPPVSKYMDISSFVTRTRTSSSEPQSQAILVASDVNTAITASTNTTLLPIHSPTETVAATPSPPLTTSEAAGVAIGGTAGLLLAIIAAVFVARRYHAARSARQGSDGSSGVYPQLAYLYDPSLGRAESDNGSDDEASTFMSGGATGQLLTPTRSRTPPAPPHNSVDFGYRRLYSSEARYSDPGNPFTDVEDPFLEWRSSDVISTASDTRLALAAAVARYSNGPQKPLPPLPSNVSTHAFRDHIIPSPTLSPITNGHGLRCSVHREIRGSRRWPREASVLEAIASSPLPSTGPEPPGLISTAEPGLEHRNRGLDFDVPDCESINA</sequence>
<keyword evidence="2" id="KW-0472">Membrane</keyword>
<feature type="region of interest" description="Disordered" evidence="1">
    <location>
        <begin position="643"/>
        <end position="683"/>
    </location>
</feature>
<evidence type="ECO:0000256" key="1">
    <source>
        <dbReference type="SAM" id="MobiDB-lite"/>
    </source>
</evidence>
<keyword evidence="2" id="KW-0812">Transmembrane</keyword>
<dbReference type="EMBL" id="CP089280">
    <property type="protein sequence ID" value="USP81749.1"/>
    <property type="molecule type" value="Genomic_DNA"/>
</dbReference>
<evidence type="ECO:0000256" key="2">
    <source>
        <dbReference type="SAM" id="Phobius"/>
    </source>
</evidence>
<feature type="transmembrane region" description="Helical" evidence="2">
    <location>
        <begin position="429"/>
        <end position="451"/>
    </location>
</feature>
<proteinExistence type="predicted"/>
<feature type="region of interest" description="Disordered" evidence="1">
    <location>
        <begin position="482"/>
        <end position="526"/>
    </location>
</feature>
<name>A0A9Q8ZFK5_CURCL</name>
<dbReference type="AlphaFoldDB" id="A0A9Q8ZFK5"/>
<keyword evidence="2" id="KW-1133">Transmembrane helix</keyword>
<dbReference type="VEuPathDB" id="FungiDB:yc1106_09023"/>
<protein>
    <submittedName>
        <fullName evidence="3">Uncharacterized protein</fullName>
    </submittedName>
</protein>
<feature type="region of interest" description="Disordered" evidence="1">
    <location>
        <begin position="220"/>
        <end position="246"/>
    </location>
</feature>
<gene>
    <name evidence="3" type="ORF">yc1106_09023</name>
</gene>
<feature type="compositionally biased region" description="Polar residues" evidence="1">
    <location>
        <begin position="228"/>
        <end position="246"/>
    </location>
</feature>
<keyword evidence="4" id="KW-1185">Reference proteome</keyword>
<accession>A0A9Q8ZFK5</accession>
<evidence type="ECO:0000313" key="4">
    <source>
        <dbReference type="Proteomes" id="UP001056012"/>
    </source>
</evidence>
<organism evidence="3 4">
    <name type="scientific">Curvularia clavata</name>
    <dbReference type="NCBI Taxonomy" id="95742"/>
    <lineage>
        <taxon>Eukaryota</taxon>
        <taxon>Fungi</taxon>
        <taxon>Dikarya</taxon>
        <taxon>Ascomycota</taxon>
        <taxon>Pezizomycotina</taxon>
        <taxon>Dothideomycetes</taxon>
        <taxon>Pleosporomycetidae</taxon>
        <taxon>Pleosporales</taxon>
        <taxon>Pleosporineae</taxon>
        <taxon>Pleosporaceae</taxon>
        <taxon>Curvularia</taxon>
    </lineage>
</organism>
<dbReference type="OrthoDB" id="3692863at2759"/>
<feature type="compositionally biased region" description="Basic and acidic residues" evidence="1">
    <location>
        <begin position="663"/>
        <end position="672"/>
    </location>
</feature>